<dbReference type="Proteomes" id="UP000712281">
    <property type="component" value="Unassembled WGS sequence"/>
</dbReference>
<accession>A0A8S9LLE5</accession>
<comment type="caution">
    <text evidence="1">The sequence shown here is derived from an EMBL/GenBank/DDBJ whole genome shotgun (WGS) entry which is preliminary data.</text>
</comment>
<organism evidence="1 2">
    <name type="scientific">Brassica cretica</name>
    <name type="common">Mustard</name>
    <dbReference type="NCBI Taxonomy" id="69181"/>
    <lineage>
        <taxon>Eukaryota</taxon>
        <taxon>Viridiplantae</taxon>
        <taxon>Streptophyta</taxon>
        <taxon>Embryophyta</taxon>
        <taxon>Tracheophyta</taxon>
        <taxon>Spermatophyta</taxon>
        <taxon>Magnoliopsida</taxon>
        <taxon>eudicotyledons</taxon>
        <taxon>Gunneridae</taxon>
        <taxon>Pentapetalae</taxon>
        <taxon>rosids</taxon>
        <taxon>malvids</taxon>
        <taxon>Brassicales</taxon>
        <taxon>Brassicaceae</taxon>
        <taxon>Brassiceae</taxon>
        <taxon>Brassica</taxon>
    </lineage>
</organism>
<reference evidence="1" key="1">
    <citation type="submission" date="2019-12" db="EMBL/GenBank/DDBJ databases">
        <title>Genome sequencing and annotation of Brassica cretica.</title>
        <authorList>
            <person name="Studholme D.J."/>
            <person name="Sarris P.F."/>
        </authorList>
    </citation>
    <scope>NUCLEOTIDE SEQUENCE</scope>
    <source>
        <strain evidence="1">PFS-001/15</strain>
        <tissue evidence="1">Leaf</tissue>
    </source>
</reference>
<evidence type="ECO:0000313" key="1">
    <source>
        <dbReference type="EMBL" id="KAF2606196.1"/>
    </source>
</evidence>
<protein>
    <submittedName>
        <fullName evidence="1">Uncharacterized protein</fullName>
    </submittedName>
</protein>
<dbReference type="AlphaFoldDB" id="A0A8S9LLE5"/>
<gene>
    <name evidence="1" type="ORF">F2Q68_00043427</name>
</gene>
<name>A0A8S9LLE5_BRACR</name>
<sequence>MGSPVTRQRSRWCRHGDPTMQADTPVMNRSHPWRLAPVVIKRDGSGLLVLILSWSQWKMQTGWCW</sequence>
<evidence type="ECO:0000313" key="2">
    <source>
        <dbReference type="Proteomes" id="UP000712281"/>
    </source>
</evidence>
<proteinExistence type="predicted"/>
<dbReference type="EMBL" id="QGKW02000276">
    <property type="protein sequence ID" value="KAF2606196.1"/>
    <property type="molecule type" value="Genomic_DNA"/>
</dbReference>